<dbReference type="EMBL" id="MU853340">
    <property type="protein sequence ID" value="KAK4113244.1"/>
    <property type="molecule type" value="Genomic_DNA"/>
</dbReference>
<dbReference type="GeneID" id="89934572"/>
<dbReference type="AlphaFoldDB" id="A0AAN6YU71"/>
<sequence>MYKCNRFVRGRQHDGRCSSGNFPSLSHSWIPHPVVHQGRLASFSVAAEQARRQWHTSGLSWRRDAPIFFVLCRARALVHARYLRSPGARLIGVESFWGCEPTAMLPFEAVSTDLTTPGMVQLRSPRSPCVSTFHRVSSAFRPSAPANTSLMLLLSSPRSLLSPCLSLTTNPTIA</sequence>
<reference evidence="1" key="1">
    <citation type="journal article" date="2023" name="Mol. Phylogenet. Evol.">
        <title>Genome-scale phylogeny and comparative genomics of the fungal order Sordariales.</title>
        <authorList>
            <person name="Hensen N."/>
            <person name="Bonometti L."/>
            <person name="Westerberg I."/>
            <person name="Brannstrom I.O."/>
            <person name="Guillou S."/>
            <person name="Cros-Aarteil S."/>
            <person name="Calhoun S."/>
            <person name="Haridas S."/>
            <person name="Kuo A."/>
            <person name="Mondo S."/>
            <person name="Pangilinan J."/>
            <person name="Riley R."/>
            <person name="LaButti K."/>
            <person name="Andreopoulos B."/>
            <person name="Lipzen A."/>
            <person name="Chen C."/>
            <person name="Yan M."/>
            <person name="Daum C."/>
            <person name="Ng V."/>
            <person name="Clum A."/>
            <person name="Steindorff A."/>
            <person name="Ohm R.A."/>
            <person name="Martin F."/>
            <person name="Silar P."/>
            <person name="Natvig D.O."/>
            <person name="Lalanne C."/>
            <person name="Gautier V."/>
            <person name="Ament-Velasquez S.L."/>
            <person name="Kruys A."/>
            <person name="Hutchinson M.I."/>
            <person name="Powell A.J."/>
            <person name="Barry K."/>
            <person name="Miller A.N."/>
            <person name="Grigoriev I.V."/>
            <person name="Debuchy R."/>
            <person name="Gladieux P."/>
            <person name="Hiltunen Thoren M."/>
            <person name="Johannesson H."/>
        </authorList>
    </citation>
    <scope>NUCLEOTIDE SEQUENCE</scope>
    <source>
        <strain evidence="1">CBS 508.74</strain>
    </source>
</reference>
<reference evidence="1" key="2">
    <citation type="submission" date="2023-05" db="EMBL/GenBank/DDBJ databases">
        <authorList>
            <consortium name="Lawrence Berkeley National Laboratory"/>
            <person name="Steindorff A."/>
            <person name="Hensen N."/>
            <person name="Bonometti L."/>
            <person name="Westerberg I."/>
            <person name="Brannstrom I.O."/>
            <person name="Guillou S."/>
            <person name="Cros-Aarteil S."/>
            <person name="Calhoun S."/>
            <person name="Haridas S."/>
            <person name="Kuo A."/>
            <person name="Mondo S."/>
            <person name="Pangilinan J."/>
            <person name="Riley R."/>
            <person name="Labutti K."/>
            <person name="Andreopoulos B."/>
            <person name="Lipzen A."/>
            <person name="Chen C."/>
            <person name="Yanf M."/>
            <person name="Daum C."/>
            <person name="Ng V."/>
            <person name="Clum A."/>
            <person name="Ohm R."/>
            <person name="Martin F."/>
            <person name="Silar P."/>
            <person name="Natvig D."/>
            <person name="Lalanne C."/>
            <person name="Gautier V."/>
            <person name="Ament-Velasquez S.L."/>
            <person name="Kruys A."/>
            <person name="Hutchinson M.I."/>
            <person name="Powell A.J."/>
            <person name="Barry K."/>
            <person name="Miller A.N."/>
            <person name="Grigoriev I.V."/>
            <person name="Debuchy R."/>
            <person name="Gladieux P."/>
            <person name="Thoren M.H."/>
            <person name="Johannesson H."/>
        </authorList>
    </citation>
    <scope>NUCLEOTIDE SEQUENCE</scope>
    <source>
        <strain evidence="1">CBS 508.74</strain>
    </source>
</reference>
<comment type="caution">
    <text evidence="1">The sequence shown here is derived from an EMBL/GenBank/DDBJ whole genome shotgun (WGS) entry which is preliminary data.</text>
</comment>
<name>A0AAN6YU71_9PEZI</name>
<accession>A0AAN6YU71</accession>
<organism evidence="1 2">
    <name type="scientific">Canariomyces notabilis</name>
    <dbReference type="NCBI Taxonomy" id="2074819"/>
    <lineage>
        <taxon>Eukaryota</taxon>
        <taxon>Fungi</taxon>
        <taxon>Dikarya</taxon>
        <taxon>Ascomycota</taxon>
        <taxon>Pezizomycotina</taxon>
        <taxon>Sordariomycetes</taxon>
        <taxon>Sordariomycetidae</taxon>
        <taxon>Sordariales</taxon>
        <taxon>Chaetomiaceae</taxon>
        <taxon>Canariomyces</taxon>
    </lineage>
</organism>
<evidence type="ECO:0000313" key="2">
    <source>
        <dbReference type="Proteomes" id="UP001302812"/>
    </source>
</evidence>
<dbReference type="Proteomes" id="UP001302812">
    <property type="component" value="Unassembled WGS sequence"/>
</dbReference>
<proteinExistence type="predicted"/>
<gene>
    <name evidence="1" type="ORF">N656DRAFT_649790</name>
</gene>
<keyword evidence="2" id="KW-1185">Reference proteome</keyword>
<protein>
    <submittedName>
        <fullName evidence="1">Uncharacterized protein</fullName>
    </submittedName>
</protein>
<dbReference type="RefSeq" id="XP_064670814.1">
    <property type="nucleotide sequence ID" value="XM_064810447.1"/>
</dbReference>
<evidence type="ECO:0000313" key="1">
    <source>
        <dbReference type="EMBL" id="KAK4113244.1"/>
    </source>
</evidence>